<accession>A0A9D1YNB1</accession>
<feature type="domain" description="Glycosyl hydrolase family 13 catalytic" evidence="3">
    <location>
        <begin position="85"/>
        <end position="480"/>
    </location>
</feature>
<gene>
    <name evidence="4" type="ORF">H9831_05205</name>
</gene>
<dbReference type="GO" id="GO:0009313">
    <property type="term" value="P:oligosaccharide catabolic process"/>
    <property type="evidence" value="ECO:0007669"/>
    <property type="project" value="TreeGrafter"/>
</dbReference>
<proteinExistence type="inferred from homology"/>
<dbReference type="SUPFAM" id="SSF51445">
    <property type="entry name" value="(Trans)glycosidases"/>
    <property type="match status" value="1"/>
</dbReference>
<dbReference type="InterPro" id="IPR017853">
    <property type="entry name" value="GH"/>
</dbReference>
<reference evidence="4" key="1">
    <citation type="journal article" date="2021" name="PeerJ">
        <title>Extensive microbial diversity within the chicken gut microbiome revealed by metagenomics and culture.</title>
        <authorList>
            <person name="Gilroy R."/>
            <person name="Ravi A."/>
            <person name="Getino M."/>
            <person name="Pursley I."/>
            <person name="Horton D.L."/>
            <person name="Alikhan N.F."/>
            <person name="Baker D."/>
            <person name="Gharbi K."/>
            <person name="Hall N."/>
            <person name="Watson M."/>
            <person name="Adriaenssens E.M."/>
            <person name="Foster-Nyarko E."/>
            <person name="Jarju S."/>
            <person name="Secka A."/>
            <person name="Antonio M."/>
            <person name="Oren A."/>
            <person name="Chaudhuri R.R."/>
            <person name="La Ragione R."/>
            <person name="Hildebrand F."/>
            <person name="Pallen M.J."/>
        </authorList>
    </citation>
    <scope>NUCLEOTIDE SEQUENCE</scope>
    <source>
        <strain evidence="4">ChiSxjej3B15-24422</strain>
    </source>
</reference>
<dbReference type="Gene3D" id="3.20.20.80">
    <property type="entry name" value="Glycosidases"/>
    <property type="match status" value="1"/>
</dbReference>
<organism evidence="4 5">
    <name type="scientific">Candidatus Eisenbergiella pullistercoris</name>
    <dbReference type="NCBI Taxonomy" id="2838555"/>
    <lineage>
        <taxon>Bacteria</taxon>
        <taxon>Bacillati</taxon>
        <taxon>Bacillota</taxon>
        <taxon>Clostridia</taxon>
        <taxon>Lachnospirales</taxon>
        <taxon>Lachnospiraceae</taxon>
        <taxon>Eisenbergiella</taxon>
    </lineage>
</organism>
<dbReference type="PANTHER" id="PTHR10357:SF179">
    <property type="entry name" value="NEUTRAL AND BASIC AMINO ACID TRANSPORT PROTEIN RBAT"/>
    <property type="match status" value="1"/>
</dbReference>
<dbReference type="Proteomes" id="UP000824007">
    <property type="component" value="Unassembled WGS sequence"/>
</dbReference>
<protein>
    <submittedName>
        <fullName evidence="4">Alpha amylase</fullName>
    </submittedName>
</protein>
<feature type="region of interest" description="Disordered" evidence="2">
    <location>
        <begin position="1"/>
        <end position="22"/>
    </location>
</feature>
<dbReference type="AlphaFoldDB" id="A0A9D1YNB1"/>
<dbReference type="GO" id="GO:0004556">
    <property type="term" value="F:alpha-amylase activity"/>
    <property type="evidence" value="ECO:0007669"/>
    <property type="project" value="TreeGrafter"/>
</dbReference>
<evidence type="ECO:0000313" key="5">
    <source>
        <dbReference type="Proteomes" id="UP000824007"/>
    </source>
</evidence>
<dbReference type="InterPro" id="IPR045857">
    <property type="entry name" value="O16G_dom_2"/>
</dbReference>
<evidence type="ECO:0000259" key="3">
    <source>
        <dbReference type="SMART" id="SM00642"/>
    </source>
</evidence>
<dbReference type="EMBL" id="DXDD01000068">
    <property type="protein sequence ID" value="HIY60065.1"/>
    <property type="molecule type" value="Genomic_DNA"/>
</dbReference>
<dbReference type="InterPro" id="IPR006047">
    <property type="entry name" value="GH13_cat_dom"/>
</dbReference>
<dbReference type="CDD" id="cd11316">
    <property type="entry name" value="AmyAc_bac2_AmyA"/>
    <property type="match status" value="1"/>
</dbReference>
<dbReference type="Pfam" id="PF00128">
    <property type="entry name" value="Alpha-amylase"/>
    <property type="match status" value="1"/>
</dbReference>
<comment type="caution">
    <text evidence="4">The sequence shown here is derived from an EMBL/GenBank/DDBJ whole genome shotgun (WGS) entry which is preliminary data.</text>
</comment>
<sequence>MEKSGMKKQVLRPGIKKPESGRRIGSGPARLLPVFCIILLLAVCGYGAADTAAQTEETLSREEGETERTEREIVIPDDNYRNYYEIFVASFYDSDGDKTGDLNGVAQKLDYIQDMGFTGIWLMPVMPSPTYHKYDVTDYCGVDEEYGTTEDFRRLAEDCRERNIRLIIDMPINHTSSEHPWFQAACEYLAGLEAGEEIDEEACPYAGYYHFSREQENETYHPVPGTEWYYEGVFWSGMPDLNLEKEAVRRELEKAASFWIELGADGFRMDAALHYEENDTAFNTEVLRWMYDYCLQQNPDFYMVSEIWAGEKTIADYYGSGTPSMFNFDLADAEGKLIKAARGKYSAESLVDAMISYQEDFSARNPEWIDAPFLTNHDMGRTANALISDENDVKMAGGLLLTMGGSPFVYYGEEIGMRSRGTKDENKRLSMYWSDTDETGRTLDPTGADEGIGSAFGSVEEQLSDGTSILNYYRRALRLRNENPEIARGTARKVEALCKEQYAAVLKTWGDSSIAIVYNISDEEAEIDLKEGGLEEMEIRGSLTLNGEEIGRTQDVICMPGQSVCILK</sequence>
<evidence type="ECO:0000256" key="2">
    <source>
        <dbReference type="SAM" id="MobiDB-lite"/>
    </source>
</evidence>
<evidence type="ECO:0000256" key="1">
    <source>
        <dbReference type="ARBA" id="ARBA00008061"/>
    </source>
</evidence>
<dbReference type="PANTHER" id="PTHR10357">
    <property type="entry name" value="ALPHA-AMYLASE FAMILY MEMBER"/>
    <property type="match status" value="1"/>
</dbReference>
<name>A0A9D1YNB1_9FIRM</name>
<comment type="similarity">
    <text evidence="1">Belongs to the glycosyl hydrolase 13 family.</text>
</comment>
<evidence type="ECO:0000313" key="4">
    <source>
        <dbReference type="EMBL" id="HIY60065.1"/>
    </source>
</evidence>
<reference evidence="4" key="2">
    <citation type="submission" date="2021-04" db="EMBL/GenBank/DDBJ databases">
        <authorList>
            <person name="Gilroy R."/>
        </authorList>
    </citation>
    <scope>NUCLEOTIDE SEQUENCE</scope>
    <source>
        <strain evidence="4">ChiSxjej3B15-24422</strain>
    </source>
</reference>
<dbReference type="SMART" id="SM00642">
    <property type="entry name" value="Aamy"/>
    <property type="match status" value="1"/>
</dbReference>
<dbReference type="Gene3D" id="3.90.400.10">
    <property type="entry name" value="Oligo-1,6-glucosidase, Domain 2"/>
    <property type="match status" value="1"/>
</dbReference>